<evidence type="ECO:0000256" key="5">
    <source>
        <dbReference type="ARBA" id="ARBA00023326"/>
    </source>
</evidence>
<dbReference type="EMBL" id="CAJRAF010000002">
    <property type="protein sequence ID" value="CAG5000401.1"/>
    <property type="molecule type" value="Genomic_DNA"/>
</dbReference>
<dbReference type="Proteomes" id="UP000680038">
    <property type="component" value="Unassembled WGS sequence"/>
</dbReference>
<evidence type="ECO:0000259" key="7">
    <source>
        <dbReference type="Pfam" id="PF02927"/>
    </source>
</evidence>
<comment type="similarity">
    <text evidence="1">Belongs to the glycosyl hydrolase 9 (cellulase E) family.</text>
</comment>
<evidence type="ECO:0008006" key="10">
    <source>
        <dbReference type="Google" id="ProtNLM"/>
    </source>
</evidence>
<keyword evidence="5" id="KW-0624">Polysaccharide degradation</keyword>
<evidence type="ECO:0000259" key="6">
    <source>
        <dbReference type="Pfam" id="PF00759"/>
    </source>
</evidence>
<evidence type="ECO:0000256" key="3">
    <source>
        <dbReference type="ARBA" id="ARBA00023277"/>
    </source>
</evidence>
<keyword evidence="4" id="KW-0326">Glycosidase</keyword>
<dbReference type="InterPro" id="IPR008928">
    <property type="entry name" value="6-hairpin_glycosidase_sf"/>
</dbReference>
<feature type="domain" description="Cellulase Ig-like" evidence="7">
    <location>
        <begin position="50"/>
        <end position="130"/>
    </location>
</feature>
<name>A0A916JC82_9BACT</name>
<gene>
    <name evidence="8" type="ORF">DYBT9275_02456</name>
</gene>
<feature type="domain" description="Glycoside hydrolase family 9" evidence="6">
    <location>
        <begin position="157"/>
        <end position="550"/>
    </location>
</feature>
<dbReference type="GO" id="GO:0000272">
    <property type="term" value="P:polysaccharide catabolic process"/>
    <property type="evidence" value="ECO:0007669"/>
    <property type="project" value="UniProtKB-KW"/>
</dbReference>
<dbReference type="CDD" id="cd02850">
    <property type="entry name" value="E_set_Cellulase_N"/>
    <property type="match status" value="1"/>
</dbReference>
<reference evidence="8" key="1">
    <citation type="submission" date="2021-04" db="EMBL/GenBank/DDBJ databases">
        <authorList>
            <person name="Rodrigo-Torres L."/>
            <person name="Arahal R. D."/>
            <person name="Lucena T."/>
        </authorList>
    </citation>
    <scope>NUCLEOTIDE SEQUENCE</scope>
    <source>
        <strain evidence="8">CECT 9275</strain>
    </source>
</reference>
<comment type="caution">
    <text evidence="8">The sequence shown here is derived from an EMBL/GenBank/DDBJ whole genome shotgun (WGS) entry which is preliminary data.</text>
</comment>
<dbReference type="InterPro" id="IPR014756">
    <property type="entry name" value="Ig_E-set"/>
</dbReference>
<keyword evidence="9" id="KW-1185">Reference proteome</keyword>
<evidence type="ECO:0000313" key="9">
    <source>
        <dbReference type="Proteomes" id="UP000680038"/>
    </source>
</evidence>
<accession>A0A916JC82</accession>
<dbReference type="SUPFAM" id="SSF81296">
    <property type="entry name" value="E set domains"/>
    <property type="match status" value="1"/>
</dbReference>
<dbReference type="Gene3D" id="1.50.10.10">
    <property type="match status" value="1"/>
</dbReference>
<proteinExistence type="inferred from homology"/>
<dbReference type="GO" id="GO:0008810">
    <property type="term" value="F:cellulase activity"/>
    <property type="evidence" value="ECO:0007669"/>
    <property type="project" value="InterPro"/>
</dbReference>
<dbReference type="InterPro" id="IPR012341">
    <property type="entry name" value="6hp_glycosidase-like_sf"/>
</dbReference>
<dbReference type="Pfam" id="PF00759">
    <property type="entry name" value="Glyco_hydro_9"/>
    <property type="match status" value="1"/>
</dbReference>
<evidence type="ECO:0000256" key="4">
    <source>
        <dbReference type="ARBA" id="ARBA00023295"/>
    </source>
</evidence>
<dbReference type="SUPFAM" id="SSF48208">
    <property type="entry name" value="Six-hairpin glycosidases"/>
    <property type="match status" value="1"/>
</dbReference>
<sequence length="615" mass="68991">MIISRPIVRRIDYQPIMTSPNFFMRQIFHTLPLIWCLIFFAEHVSAAIIIHVNQVGFDSNGAKTAVISGNPAELSEITRFDLISSGSSRKEFTGKLSPSMTIDEWFPGKVYYRIDFSSFTKPGKYKISLGVNGKSYTSDEFLIEDKALARLLIPSILHYYNKQRADKPEELIADQNITLYGSTKTVDLRGGWDDASGDISKYFSHLAYANFMSQQQIPLCTWSMENAAESIPRLLSQLGVLDSMKREALYGADYIVRSLSEEGYFYMTVFSYFNPDPKARRVVGLNANSVTTSNYQCAYREGGGMGIAALARISRWKMNGDFTSQQYLDAAKRAFAHLQINNLKYCDDGKENILDDYCALLGATELWLATGENIYRDEARERAKNLEKRMSLAGYFIANDANRPFWHASDAGLPVVALCRYLKIESDAALKAAALGTVKKALDYNLNVTSNVSNPFGYARQSFLFKGMVKDGFFIPHENESGWWWQGENARLASLATAALVGGKLVYPKPEGWGTSEPLQTYASQQISWILGANPYEACFMYKFGRNNMPYMKSLYGHGSERGGISNGVTGKDGNADGSGIDYKTNDNGNEWRWTEQWIPHSAWFLQAVTAMAEE</sequence>
<organism evidence="8 9">
    <name type="scientific">Dyadobacter helix</name>
    <dbReference type="NCBI Taxonomy" id="2822344"/>
    <lineage>
        <taxon>Bacteria</taxon>
        <taxon>Pseudomonadati</taxon>
        <taxon>Bacteroidota</taxon>
        <taxon>Cytophagia</taxon>
        <taxon>Cytophagales</taxon>
        <taxon>Spirosomataceae</taxon>
        <taxon>Dyadobacter</taxon>
    </lineage>
</organism>
<dbReference type="InterPro" id="IPR004197">
    <property type="entry name" value="Cellulase_Ig-like"/>
</dbReference>
<protein>
    <recommendedName>
        <fullName evidence="10">N-terminal ig-like domain of cellulase</fullName>
    </recommendedName>
</protein>
<dbReference type="InterPro" id="IPR001701">
    <property type="entry name" value="Glyco_hydro_9"/>
</dbReference>
<dbReference type="PANTHER" id="PTHR22298">
    <property type="entry name" value="ENDO-1,4-BETA-GLUCANASE"/>
    <property type="match status" value="1"/>
</dbReference>
<evidence type="ECO:0000256" key="1">
    <source>
        <dbReference type="ARBA" id="ARBA00007072"/>
    </source>
</evidence>
<dbReference type="Gene3D" id="2.60.40.10">
    <property type="entry name" value="Immunoglobulins"/>
    <property type="match status" value="1"/>
</dbReference>
<dbReference type="InterPro" id="IPR013783">
    <property type="entry name" value="Ig-like_fold"/>
</dbReference>
<keyword evidence="2" id="KW-0378">Hydrolase</keyword>
<evidence type="ECO:0000256" key="2">
    <source>
        <dbReference type="ARBA" id="ARBA00022801"/>
    </source>
</evidence>
<keyword evidence="3" id="KW-0119">Carbohydrate metabolism</keyword>
<dbReference type="AlphaFoldDB" id="A0A916JC82"/>
<dbReference type="Pfam" id="PF02927">
    <property type="entry name" value="CelD_N"/>
    <property type="match status" value="1"/>
</dbReference>
<evidence type="ECO:0000313" key="8">
    <source>
        <dbReference type="EMBL" id="CAG5000401.1"/>
    </source>
</evidence>